<proteinExistence type="predicted"/>
<keyword evidence="1" id="KW-0812">Transmembrane</keyword>
<name>D5E561_MYCCM</name>
<evidence type="ECO:0008006" key="4">
    <source>
        <dbReference type="Google" id="ProtNLM"/>
    </source>
</evidence>
<dbReference type="EMBL" id="CP001991">
    <property type="protein sequence ID" value="ADE19618.1"/>
    <property type="molecule type" value="Genomic_DNA"/>
</dbReference>
<dbReference type="OrthoDB" id="403918at2"/>
<reference evidence="3" key="1">
    <citation type="submission" date="2010-03" db="EMBL/GenBank/DDBJ databases">
        <title>The complete genome of Mycoplasma crocodyli MP145.</title>
        <authorList>
            <person name="Glass J.I."/>
            <person name="Durkin A.S."/>
            <person name="Hostetler J."/>
            <person name="Jackson J."/>
            <person name="Johnson J."/>
            <person name="May M.A."/>
            <person name="Paralanov V."/>
            <person name="Radune D."/>
            <person name="Szczypinski B."/>
            <person name="Brown D.R."/>
        </authorList>
    </citation>
    <scope>NUCLEOTIDE SEQUENCE [LARGE SCALE GENOMIC DNA]</scope>
    <source>
        <strain evidence="3">ATCC 51981 / MP145</strain>
    </source>
</reference>
<dbReference type="Proteomes" id="UP000001845">
    <property type="component" value="Chromosome"/>
</dbReference>
<feature type="transmembrane region" description="Helical" evidence="1">
    <location>
        <begin position="12"/>
        <end position="31"/>
    </location>
</feature>
<dbReference type="RefSeq" id="WP_013054395.1">
    <property type="nucleotide sequence ID" value="NC_014014.1"/>
</dbReference>
<evidence type="ECO:0000313" key="3">
    <source>
        <dbReference type="Proteomes" id="UP000001845"/>
    </source>
</evidence>
<reference evidence="2 3" key="3">
    <citation type="journal article" date="2011" name="J. Bacteriol.">
        <title>Genome sequences of Mycoplasma alligatoris A21JP2T and Mycoplasma crocodyli MP145T.</title>
        <authorList>
            <person name="Brown D.R."/>
            <person name="Farmerie W.G."/>
            <person name="May M."/>
            <person name="Benders G.A."/>
            <person name="Durkin A.S."/>
            <person name="Hlavinka K."/>
            <person name="Hostetler J."/>
            <person name="Jackson J."/>
            <person name="Johnson J."/>
            <person name="Miller R.H."/>
            <person name="Paralanov V."/>
            <person name="Radune D."/>
            <person name="Szczypinski B."/>
            <person name="Glass J.I."/>
        </authorList>
    </citation>
    <scope>NUCLEOTIDE SEQUENCE [LARGE SCALE GENOMIC DNA]</scope>
    <source>
        <strain evidence="3">ATCC 51981 / MP145</strain>
    </source>
</reference>
<dbReference type="HOGENOM" id="CLU_031703_0_0_14"/>
<accession>D5E561</accession>
<gene>
    <name evidence="2" type="ordered locus">MCRO_0252</name>
</gene>
<dbReference type="KEGG" id="mcd:MCRO_0252"/>
<evidence type="ECO:0000313" key="2">
    <source>
        <dbReference type="EMBL" id="ADE19618.1"/>
    </source>
</evidence>
<dbReference type="AlphaFoldDB" id="D5E561"/>
<dbReference type="STRING" id="512564.MCRO_0252"/>
<organism evidence="2 3">
    <name type="scientific">Mycoplasma crocodyli (strain ATCC 51981 / MP145)</name>
    <dbReference type="NCBI Taxonomy" id="512564"/>
    <lineage>
        <taxon>Bacteria</taxon>
        <taxon>Bacillati</taxon>
        <taxon>Mycoplasmatota</taxon>
        <taxon>Mollicutes</taxon>
        <taxon>Mycoplasmataceae</taxon>
        <taxon>Mycoplasma</taxon>
    </lineage>
</organism>
<reference key="2">
    <citation type="submission" date="2010-03" db="EMBL/GenBank/DDBJ databases">
        <authorList>
            <person name="Ma Z."/>
            <person name="Wang X."/>
            <person name="Liu H."/>
        </authorList>
    </citation>
    <scope>NUCLEOTIDE SEQUENCE</scope>
    <source>
        <strain>MP145</strain>
    </source>
</reference>
<protein>
    <recommendedName>
        <fullName evidence="4">Spermidine/putrescine transport system substrate-binding protein</fullName>
    </recommendedName>
</protein>
<dbReference type="eggNOG" id="COG0687">
    <property type="taxonomic scope" value="Bacteria"/>
</dbReference>
<sequence>MIKIKSKILKFLFPFVFITSLVTILVTTATFKSKNNFKPAFYNYKSYMSKDNVNELSKTFEYKQFSEINEFTTALVNHRAVAGIGSEFQAVQLIKKDELHKINYSKLLNIPDLKEEDYERALKTIIRPEIWNHINSYDEYLTTDFFGKPFQEKKHLWQYFMPYYSQDVLIAYNILKNKPDSLNEENQEIDFSKEQINGSSPYSMINIMKKLSLEKYNNWIITDAMRDNMMFGSGYELNLDDLSRSDKEFTGKVNSSTYKKLIDNYIDLIKDGTGFDIRNTKQINFKGDGLELLNELINPETKTNVSIMYNGDAIDAYYSSDNFSSVEDGSAIRAVRPLKNILLVDGVVFSKYNSQESIDKYAETLSKSIYKNVSLPYVYKTNNNLNTKEAIQKALDKYYIDFKINELNDLFLDNNISKFSLESITIFLNEILDVISKKRDLNDKQINQDADLIKEFILNELNKNKDLNYKIINNIANEIENNFTNLSILQALMVIYLKNELQENKELLKSNKDEIIETIAQNITNDLAWSKMPNYESDQKEWKKNLWQKEYLTINNFDFINYVPTLSVDYNFIARNYFYNGDGSVDEIALNMYKIDDKTEHKGLKPVSDNLFSNMSFYYYEKTRS</sequence>
<evidence type="ECO:0000256" key="1">
    <source>
        <dbReference type="SAM" id="Phobius"/>
    </source>
</evidence>
<keyword evidence="3" id="KW-1185">Reference proteome</keyword>
<keyword evidence="1" id="KW-0472">Membrane</keyword>
<keyword evidence="1" id="KW-1133">Transmembrane helix</keyword>